<dbReference type="PRINTS" id="PR00007">
    <property type="entry name" value="COMPLEMNTC1Q"/>
</dbReference>
<dbReference type="PANTHER" id="PTHR22923:SF116">
    <property type="entry name" value="C1Q DOMAIN-CONTAINING PROTEIN"/>
    <property type="match status" value="1"/>
</dbReference>
<dbReference type="Proteomes" id="UP000828390">
    <property type="component" value="Unassembled WGS sequence"/>
</dbReference>
<dbReference type="InterPro" id="IPR050822">
    <property type="entry name" value="Cerebellin_Synaptic_Org"/>
</dbReference>
<keyword evidence="6" id="KW-1185">Reference proteome</keyword>
<sequence>NAAIAFTVSGGPLDTPFRFSTVLTNIGGSYEQSTGYFTCTVPGLYFFTFHLVKKRKSPLIDLCGCSLGKNANSVGIKAFIDPSGEADYGSYGVSNGAYLYLNKWDTVQLVDCTPSDSFESWSSFSGVLVKADNAAIAFTVSGGPLDTPFRFSTVLTNIGGSYEQSTGYFTCTVPGLYFFTFHLVKKRKSPQIDLCGCSLGKNAKSVGIKAFIDPSGQADFGSYGVSNGAYLYLNKGDTVQLVDCTPSDSFESWSSFSGVLVKADGAAIAFTASGPIDYPVRFGTVLTNIGGNYNQNTGSFTCAVPGLYYFSFHLVKMRAEPRVDRCGCSLGKNAVSVGIHASIDPQDPGADPGADIGSYGVSNGAYIILFRGDTVKLVDCSSSNTFESWSSFSGVLLKAY</sequence>
<reference evidence="5" key="2">
    <citation type="submission" date="2020-11" db="EMBL/GenBank/DDBJ databases">
        <authorList>
            <person name="McCartney M.A."/>
            <person name="Auch B."/>
            <person name="Kono T."/>
            <person name="Mallez S."/>
            <person name="Becker A."/>
            <person name="Gohl D.M."/>
            <person name="Silverstein K.A.T."/>
            <person name="Koren S."/>
            <person name="Bechman K.B."/>
            <person name="Herman A."/>
            <person name="Abrahante J.E."/>
            <person name="Garbe J."/>
        </authorList>
    </citation>
    <scope>NUCLEOTIDE SEQUENCE</scope>
    <source>
        <strain evidence="5">Duluth1</strain>
        <tissue evidence="5">Whole animal</tissue>
    </source>
</reference>
<name>A0A9D4G6C7_DREPO</name>
<dbReference type="PANTHER" id="PTHR22923">
    <property type="entry name" value="CEREBELLIN-RELATED"/>
    <property type="match status" value="1"/>
</dbReference>
<dbReference type="GO" id="GO:0005576">
    <property type="term" value="C:extracellular region"/>
    <property type="evidence" value="ECO:0007669"/>
    <property type="project" value="UniProtKB-SubCell"/>
</dbReference>
<dbReference type="InterPro" id="IPR008983">
    <property type="entry name" value="Tumour_necrosis_fac-like_dom"/>
</dbReference>
<comment type="subcellular location">
    <subcellularLocation>
        <location evidence="1">Secreted</location>
    </subcellularLocation>
</comment>
<feature type="non-terminal residue" evidence="5">
    <location>
        <position position="400"/>
    </location>
</feature>
<dbReference type="SUPFAM" id="SSF49842">
    <property type="entry name" value="TNF-like"/>
    <property type="match status" value="3"/>
</dbReference>
<dbReference type="Pfam" id="PF00386">
    <property type="entry name" value="C1q"/>
    <property type="match status" value="3"/>
</dbReference>
<dbReference type="AlphaFoldDB" id="A0A9D4G6C7"/>
<feature type="domain" description="C1q" evidence="4">
    <location>
        <begin position="277"/>
        <end position="400"/>
    </location>
</feature>
<evidence type="ECO:0000259" key="4">
    <source>
        <dbReference type="PROSITE" id="PS50871"/>
    </source>
</evidence>
<dbReference type="SMART" id="SM00110">
    <property type="entry name" value="C1Q"/>
    <property type="match status" value="3"/>
</dbReference>
<evidence type="ECO:0000313" key="5">
    <source>
        <dbReference type="EMBL" id="KAH3809651.1"/>
    </source>
</evidence>
<dbReference type="Gene3D" id="2.60.120.40">
    <property type="match status" value="3"/>
</dbReference>
<dbReference type="EMBL" id="JAIWYP010000006">
    <property type="protein sequence ID" value="KAH3809651.1"/>
    <property type="molecule type" value="Genomic_DNA"/>
</dbReference>
<evidence type="ECO:0000313" key="6">
    <source>
        <dbReference type="Proteomes" id="UP000828390"/>
    </source>
</evidence>
<comment type="caution">
    <text evidence="5">The sequence shown here is derived from an EMBL/GenBank/DDBJ whole genome shotgun (WGS) entry which is preliminary data.</text>
</comment>
<keyword evidence="3" id="KW-0732">Signal</keyword>
<dbReference type="InterPro" id="IPR001073">
    <property type="entry name" value="C1q_dom"/>
</dbReference>
<evidence type="ECO:0000256" key="1">
    <source>
        <dbReference type="ARBA" id="ARBA00004613"/>
    </source>
</evidence>
<feature type="domain" description="C1q" evidence="4">
    <location>
        <begin position="1"/>
        <end position="59"/>
    </location>
</feature>
<organism evidence="5 6">
    <name type="scientific">Dreissena polymorpha</name>
    <name type="common">Zebra mussel</name>
    <name type="synonym">Mytilus polymorpha</name>
    <dbReference type="NCBI Taxonomy" id="45954"/>
    <lineage>
        <taxon>Eukaryota</taxon>
        <taxon>Metazoa</taxon>
        <taxon>Spiralia</taxon>
        <taxon>Lophotrochozoa</taxon>
        <taxon>Mollusca</taxon>
        <taxon>Bivalvia</taxon>
        <taxon>Autobranchia</taxon>
        <taxon>Heteroconchia</taxon>
        <taxon>Euheterodonta</taxon>
        <taxon>Imparidentia</taxon>
        <taxon>Neoheterodontei</taxon>
        <taxon>Myida</taxon>
        <taxon>Dreissenoidea</taxon>
        <taxon>Dreissenidae</taxon>
        <taxon>Dreissena</taxon>
    </lineage>
</organism>
<proteinExistence type="predicted"/>
<evidence type="ECO:0000256" key="3">
    <source>
        <dbReference type="ARBA" id="ARBA00022729"/>
    </source>
</evidence>
<dbReference type="PROSITE" id="PS50871">
    <property type="entry name" value="C1Q"/>
    <property type="match status" value="3"/>
</dbReference>
<feature type="domain" description="C1q" evidence="4">
    <location>
        <begin position="125"/>
        <end position="267"/>
    </location>
</feature>
<keyword evidence="2" id="KW-0964">Secreted</keyword>
<gene>
    <name evidence="5" type="ORF">DPMN_138026</name>
</gene>
<reference evidence="5" key="1">
    <citation type="journal article" date="2019" name="bioRxiv">
        <title>The Genome of the Zebra Mussel, Dreissena polymorpha: A Resource for Invasive Species Research.</title>
        <authorList>
            <person name="McCartney M.A."/>
            <person name="Auch B."/>
            <person name="Kono T."/>
            <person name="Mallez S."/>
            <person name="Zhang Y."/>
            <person name="Obille A."/>
            <person name="Becker A."/>
            <person name="Abrahante J.E."/>
            <person name="Garbe J."/>
            <person name="Badalamenti J.P."/>
            <person name="Herman A."/>
            <person name="Mangelson H."/>
            <person name="Liachko I."/>
            <person name="Sullivan S."/>
            <person name="Sone E.D."/>
            <person name="Koren S."/>
            <person name="Silverstein K.A.T."/>
            <person name="Beckman K.B."/>
            <person name="Gohl D.M."/>
        </authorList>
    </citation>
    <scope>NUCLEOTIDE SEQUENCE</scope>
    <source>
        <strain evidence="5">Duluth1</strain>
        <tissue evidence="5">Whole animal</tissue>
    </source>
</reference>
<accession>A0A9D4G6C7</accession>
<protein>
    <recommendedName>
        <fullName evidence="4">C1q domain-containing protein</fullName>
    </recommendedName>
</protein>
<evidence type="ECO:0000256" key="2">
    <source>
        <dbReference type="ARBA" id="ARBA00022525"/>
    </source>
</evidence>